<sequence length="86" mass="9549">MLMEDLAPYLPYIPHENLHKGRPSMESHIKVKSLDNFVSSSSNLIFILSPISSSSTDEQGHVSSPSTFAVSKEVKIDFTRKSILTV</sequence>
<protein>
    <submittedName>
        <fullName evidence="1">Uncharacterized protein</fullName>
    </submittedName>
</protein>
<comment type="caution">
    <text evidence="1">The sequence shown here is derived from an EMBL/GenBank/DDBJ whole genome shotgun (WGS) entry which is preliminary data.</text>
</comment>
<name>A0ABD2Z3B9_9GENT</name>
<accession>A0ABD2Z3B9</accession>
<dbReference type="AlphaFoldDB" id="A0ABD2Z3B9"/>
<proteinExistence type="predicted"/>
<gene>
    <name evidence="1" type="ORF">ACH5RR_026325</name>
</gene>
<evidence type="ECO:0000313" key="2">
    <source>
        <dbReference type="Proteomes" id="UP001630127"/>
    </source>
</evidence>
<dbReference type="Proteomes" id="UP001630127">
    <property type="component" value="Unassembled WGS sequence"/>
</dbReference>
<reference evidence="1 2" key="1">
    <citation type="submission" date="2024-11" db="EMBL/GenBank/DDBJ databases">
        <title>A near-complete genome assembly of Cinchona calisaya.</title>
        <authorList>
            <person name="Lian D.C."/>
            <person name="Zhao X.W."/>
            <person name="Wei L."/>
        </authorList>
    </citation>
    <scope>NUCLEOTIDE SEQUENCE [LARGE SCALE GENOMIC DNA]</scope>
    <source>
        <tissue evidence="1">Nenye</tissue>
    </source>
</reference>
<keyword evidence="2" id="KW-1185">Reference proteome</keyword>
<organism evidence="1 2">
    <name type="scientific">Cinchona calisaya</name>
    <dbReference type="NCBI Taxonomy" id="153742"/>
    <lineage>
        <taxon>Eukaryota</taxon>
        <taxon>Viridiplantae</taxon>
        <taxon>Streptophyta</taxon>
        <taxon>Embryophyta</taxon>
        <taxon>Tracheophyta</taxon>
        <taxon>Spermatophyta</taxon>
        <taxon>Magnoliopsida</taxon>
        <taxon>eudicotyledons</taxon>
        <taxon>Gunneridae</taxon>
        <taxon>Pentapetalae</taxon>
        <taxon>asterids</taxon>
        <taxon>lamiids</taxon>
        <taxon>Gentianales</taxon>
        <taxon>Rubiaceae</taxon>
        <taxon>Cinchonoideae</taxon>
        <taxon>Cinchoneae</taxon>
        <taxon>Cinchona</taxon>
    </lineage>
</organism>
<evidence type="ECO:0000313" key="1">
    <source>
        <dbReference type="EMBL" id="KAL3513608.1"/>
    </source>
</evidence>
<dbReference type="EMBL" id="JBJUIK010000011">
    <property type="protein sequence ID" value="KAL3513608.1"/>
    <property type="molecule type" value="Genomic_DNA"/>
</dbReference>